<dbReference type="Proteomes" id="UP000054937">
    <property type="component" value="Unassembled WGS sequence"/>
</dbReference>
<name>A0A0V0Q9W9_PSEPJ</name>
<dbReference type="InParanoid" id="A0A0V0Q9W9"/>
<evidence type="ECO:0000313" key="1">
    <source>
        <dbReference type="EMBL" id="KRW99027.1"/>
    </source>
</evidence>
<proteinExistence type="predicted"/>
<reference evidence="1 2" key="1">
    <citation type="journal article" date="2015" name="Sci. Rep.">
        <title>Genome of the facultative scuticociliatosis pathogen Pseudocohnilembus persalinus provides insight into its virulence through horizontal gene transfer.</title>
        <authorList>
            <person name="Xiong J."/>
            <person name="Wang G."/>
            <person name="Cheng J."/>
            <person name="Tian M."/>
            <person name="Pan X."/>
            <person name="Warren A."/>
            <person name="Jiang C."/>
            <person name="Yuan D."/>
            <person name="Miao W."/>
        </authorList>
    </citation>
    <scope>NUCLEOTIDE SEQUENCE [LARGE SCALE GENOMIC DNA]</scope>
    <source>
        <strain evidence="1">36N120E</strain>
    </source>
</reference>
<evidence type="ECO:0000313" key="2">
    <source>
        <dbReference type="Proteomes" id="UP000054937"/>
    </source>
</evidence>
<gene>
    <name evidence="1" type="ORF">PPERSA_11628</name>
</gene>
<sequence length="240" mass="28839">MAKLNYFQLVFPKSELTKSSSYQLKIDLLQEIQGNSNAQNQDLIPIIFIEVLDIQTFFEILKKNQDQNQNQNAMSQQKIAMLQEQQQNQIKLQLYNVKIMDRIQNPENNTNQHTTFYRYIIQIFDQMLLLEPKYIRNAIILWSKGEQLRDNVKKNLATFGIKTFENRFNCKKFLIESLKLKFDLSIKKYIIEDLTIKDASDFRIENDRFICRDQNIDLDRIQFSRQIDQFLEIYFSNRRI</sequence>
<dbReference type="AlphaFoldDB" id="A0A0V0Q9W9"/>
<dbReference type="EMBL" id="LDAU01000223">
    <property type="protein sequence ID" value="KRW99027.1"/>
    <property type="molecule type" value="Genomic_DNA"/>
</dbReference>
<comment type="caution">
    <text evidence="1">The sequence shown here is derived from an EMBL/GenBank/DDBJ whole genome shotgun (WGS) entry which is preliminary data.</text>
</comment>
<protein>
    <submittedName>
        <fullName evidence="1">Uncharacterized protein</fullName>
    </submittedName>
</protein>
<organism evidence="1 2">
    <name type="scientific">Pseudocohnilembus persalinus</name>
    <name type="common">Ciliate</name>
    <dbReference type="NCBI Taxonomy" id="266149"/>
    <lineage>
        <taxon>Eukaryota</taxon>
        <taxon>Sar</taxon>
        <taxon>Alveolata</taxon>
        <taxon>Ciliophora</taxon>
        <taxon>Intramacronucleata</taxon>
        <taxon>Oligohymenophorea</taxon>
        <taxon>Scuticociliatia</taxon>
        <taxon>Philasterida</taxon>
        <taxon>Pseudocohnilembidae</taxon>
        <taxon>Pseudocohnilembus</taxon>
    </lineage>
</organism>
<keyword evidence="2" id="KW-1185">Reference proteome</keyword>
<accession>A0A0V0Q9W9</accession>